<comment type="function">
    <text evidence="2">May be involved in the metabolism of insect hormones and in the breakdown of synthetic insecticides.</text>
</comment>
<proteinExistence type="inferred from homology"/>
<gene>
    <name evidence="16" type="ORF">OSB1V03_LOCUS17234</name>
</gene>
<evidence type="ECO:0000256" key="7">
    <source>
        <dbReference type="ARBA" id="ARBA00022723"/>
    </source>
</evidence>
<evidence type="ECO:0000256" key="9">
    <source>
        <dbReference type="ARBA" id="ARBA00022848"/>
    </source>
</evidence>
<protein>
    <recommendedName>
        <fullName evidence="18">Cytochrome P450</fullName>
    </recommendedName>
</protein>
<dbReference type="SUPFAM" id="SSF81383">
    <property type="entry name" value="F-box domain"/>
    <property type="match status" value="1"/>
</dbReference>
<evidence type="ECO:0000256" key="14">
    <source>
        <dbReference type="PIRSR" id="PIRSR602403-1"/>
    </source>
</evidence>
<dbReference type="SUPFAM" id="SSF48264">
    <property type="entry name" value="Cytochrome P450"/>
    <property type="match status" value="1"/>
</dbReference>
<dbReference type="GO" id="GO:0005789">
    <property type="term" value="C:endoplasmic reticulum membrane"/>
    <property type="evidence" value="ECO:0007669"/>
    <property type="project" value="UniProtKB-SubCell"/>
</dbReference>
<evidence type="ECO:0000256" key="5">
    <source>
        <dbReference type="ARBA" id="ARBA00010617"/>
    </source>
</evidence>
<keyword evidence="7 14" id="KW-0479">Metal-binding</keyword>
<comment type="similarity">
    <text evidence="5 15">Belongs to the cytochrome P450 family.</text>
</comment>
<keyword evidence="13" id="KW-0472">Membrane</keyword>
<evidence type="ECO:0000313" key="16">
    <source>
        <dbReference type="EMBL" id="CAD7638089.1"/>
    </source>
</evidence>
<dbReference type="GO" id="GO:0016705">
    <property type="term" value="F:oxidoreductase activity, acting on paired donors, with incorporation or reduction of molecular oxygen"/>
    <property type="evidence" value="ECO:0007669"/>
    <property type="project" value="InterPro"/>
</dbReference>
<evidence type="ECO:0000256" key="11">
    <source>
        <dbReference type="ARBA" id="ARBA00023004"/>
    </source>
</evidence>
<dbReference type="AlphaFoldDB" id="A0A7R9LC99"/>
<evidence type="ECO:0000313" key="17">
    <source>
        <dbReference type="Proteomes" id="UP000759131"/>
    </source>
</evidence>
<dbReference type="EMBL" id="OC874978">
    <property type="protein sequence ID" value="CAD7638089.1"/>
    <property type="molecule type" value="Genomic_DNA"/>
</dbReference>
<evidence type="ECO:0000256" key="6">
    <source>
        <dbReference type="ARBA" id="ARBA00022617"/>
    </source>
</evidence>
<comment type="cofactor">
    <cofactor evidence="1 14">
        <name>heme</name>
        <dbReference type="ChEBI" id="CHEBI:30413"/>
    </cofactor>
</comment>
<sequence length="331" mass="38888">MLFLIAGNETTATLLSFLLYELSVNENCQQRLYEEIRGVEGDYSYESIARMPYLEACVAETLRHYPPNPAITRICTKEYVLGNTGLTIPKGMTVNFDVYGIHHSPEYYPNPERWDPERFLPSNRDQLVPYTYLPFGLGPRNCVGMRFALMQAKTTVAQLIDKYRFKRTANTRYPPTFEMFEFVLTSDDINIAKYKLINSIMLANMKRYFKIKKSTKNDAKSINSVEKVFDLEELVIKIFSYLEIHELIGLERVSKQFQFCANYWFRQQKTVSFNDNYCGIYHFMPDIDVIHNSYAFPLRYLQTNANQNPCLMENKHKMIWLSKKLPNIEYL</sequence>
<dbReference type="Gene3D" id="1.10.630.10">
    <property type="entry name" value="Cytochrome P450"/>
    <property type="match status" value="1"/>
</dbReference>
<reference evidence="16" key="1">
    <citation type="submission" date="2020-11" db="EMBL/GenBank/DDBJ databases">
        <authorList>
            <person name="Tran Van P."/>
        </authorList>
    </citation>
    <scope>NUCLEOTIDE SEQUENCE</scope>
</reference>
<evidence type="ECO:0000256" key="10">
    <source>
        <dbReference type="ARBA" id="ARBA00023002"/>
    </source>
</evidence>
<dbReference type="PRINTS" id="PR00385">
    <property type="entry name" value="P450"/>
</dbReference>
<dbReference type="InterPro" id="IPR036396">
    <property type="entry name" value="Cyt_P450_sf"/>
</dbReference>
<keyword evidence="12 15" id="KW-0503">Monooxygenase</keyword>
<keyword evidence="9" id="KW-0492">Microsome</keyword>
<dbReference type="InterPro" id="IPR017972">
    <property type="entry name" value="Cyt_P450_CS"/>
</dbReference>
<dbReference type="Pfam" id="PF00067">
    <property type="entry name" value="p450"/>
    <property type="match status" value="1"/>
</dbReference>
<dbReference type="PANTHER" id="PTHR24292">
    <property type="entry name" value="CYTOCHROME P450"/>
    <property type="match status" value="1"/>
</dbReference>
<name>A0A7R9LC99_9ACAR</name>
<dbReference type="PANTHER" id="PTHR24292:SF54">
    <property type="entry name" value="CYP9F3-RELATED"/>
    <property type="match status" value="1"/>
</dbReference>
<evidence type="ECO:0000256" key="8">
    <source>
        <dbReference type="ARBA" id="ARBA00022824"/>
    </source>
</evidence>
<dbReference type="GO" id="GO:0020037">
    <property type="term" value="F:heme binding"/>
    <property type="evidence" value="ECO:0007669"/>
    <property type="project" value="InterPro"/>
</dbReference>
<dbReference type="GO" id="GO:0004497">
    <property type="term" value="F:monooxygenase activity"/>
    <property type="evidence" value="ECO:0007669"/>
    <property type="project" value="UniProtKB-KW"/>
</dbReference>
<feature type="binding site" description="axial binding residue" evidence="14">
    <location>
        <position position="142"/>
    </location>
    <ligand>
        <name>heme</name>
        <dbReference type="ChEBI" id="CHEBI:30413"/>
    </ligand>
    <ligandPart>
        <name>Fe</name>
        <dbReference type="ChEBI" id="CHEBI:18248"/>
    </ligandPart>
</feature>
<evidence type="ECO:0000256" key="15">
    <source>
        <dbReference type="RuleBase" id="RU000461"/>
    </source>
</evidence>
<dbReference type="GO" id="GO:0005506">
    <property type="term" value="F:iron ion binding"/>
    <property type="evidence" value="ECO:0007669"/>
    <property type="project" value="InterPro"/>
</dbReference>
<dbReference type="InterPro" id="IPR036047">
    <property type="entry name" value="F-box-like_dom_sf"/>
</dbReference>
<evidence type="ECO:0008006" key="18">
    <source>
        <dbReference type="Google" id="ProtNLM"/>
    </source>
</evidence>
<dbReference type="InterPro" id="IPR002403">
    <property type="entry name" value="Cyt_P450_E_grp-IV"/>
</dbReference>
<dbReference type="PROSITE" id="PS00086">
    <property type="entry name" value="CYTOCHROME_P450"/>
    <property type="match status" value="1"/>
</dbReference>
<dbReference type="OrthoDB" id="7779621at2759"/>
<keyword evidence="17" id="KW-1185">Reference proteome</keyword>
<evidence type="ECO:0000256" key="1">
    <source>
        <dbReference type="ARBA" id="ARBA00001971"/>
    </source>
</evidence>
<organism evidence="16">
    <name type="scientific">Medioppia subpectinata</name>
    <dbReference type="NCBI Taxonomy" id="1979941"/>
    <lineage>
        <taxon>Eukaryota</taxon>
        <taxon>Metazoa</taxon>
        <taxon>Ecdysozoa</taxon>
        <taxon>Arthropoda</taxon>
        <taxon>Chelicerata</taxon>
        <taxon>Arachnida</taxon>
        <taxon>Acari</taxon>
        <taxon>Acariformes</taxon>
        <taxon>Sarcoptiformes</taxon>
        <taxon>Oribatida</taxon>
        <taxon>Brachypylina</taxon>
        <taxon>Oppioidea</taxon>
        <taxon>Oppiidae</taxon>
        <taxon>Medioppia</taxon>
    </lineage>
</organism>
<evidence type="ECO:0000256" key="2">
    <source>
        <dbReference type="ARBA" id="ARBA00003690"/>
    </source>
</evidence>
<comment type="subcellular location">
    <subcellularLocation>
        <location evidence="4">Endoplasmic reticulum membrane</location>
        <topology evidence="4">Peripheral membrane protein</topology>
    </subcellularLocation>
    <subcellularLocation>
        <location evidence="3">Microsome membrane</location>
        <topology evidence="3">Peripheral membrane protein</topology>
    </subcellularLocation>
</comment>
<dbReference type="InterPro" id="IPR001128">
    <property type="entry name" value="Cyt_P450"/>
</dbReference>
<evidence type="ECO:0000256" key="3">
    <source>
        <dbReference type="ARBA" id="ARBA00004174"/>
    </source>
</evidence>
<keyword evidence="11 14" id="KW-0408">Iron</keyword>
<evidence type="ECO:0000256" key="12">
    <source>
        <dbReference type="ARBA" id="ARBA00023033"/>
    </source>
</evidence>
<evidence type="ECO:0000256" key="4">
    <source>
        <dbReference type="ARBA" id="ARBA00004406"/>
    </source>
</evidence>
<keyword evidence="6 14" id="KW-0349">Heme</keyword>
<keyword evidence="8" id="KW-0256">Endoplasmic reticulum</keyword>
<evidence type="ECO:0000256" key="13">
    <source>
        <dbReference type="ARBA" id="ARBA00023136"/>
    </source>
</evidence>
<dbReference type="Proteomes" id="UP000759131">
    <property type="component" value="Unassembled WGS sequence"/>
</dbReference>
<accession>A0A7R9LC99</accession>
<keyword evidence="10 15" id="KW-0560">Oxidoreductase</keyword>
<dbReference type="PRINTS" id="PR00465">
    <property type="entry name" value="EP450IV"/>
</dbReference>
<dbReference type="InterPro" id="IPR050476">
    <property type="entry name" value="Insect_CytP450_Detox"/>
</dbReference>
<dbReference type="EMBL" id="CAJPIZ010020403">
    <property type="protein sequence ID" value="CAG2117281.1"/>
    <property type="molecule type" value="Genomic_DNA"/>
</dbReference>